<evidence type="ECO:0000313" key="1">
    <source>
        <dbReference type="EMBL" id="GMA88999.1"/>
    </source>
</evidence>
<comment type="caution">
    <text evidence="1">The sequence shown here is derived from an EMBL/GenBank/DDBJ whole genome shotgun (WGS) entry which is preliminary data.</text>
</comment>
<organism evidence="1 2">
    <name type="scientific">Angustibacter aerolatus</name>
    <dbReference type="NCBI Taxonomy" id="1162965"/>
    <lineage>
        <taxon>Bacteria</taxon>
        <taxon>Bacillati</taxon>
        <taxon>Actinomycetota</taxon>
        <taxon>Actinomycetes</taxon>
        <taxon>Kineosporiales</taxon>
        <taxon>Kineosporiaceae</taxon>
    </lineage>
</organism>
<sequence>MSFMSDSWIAWKPRIEDPSNIWPSVKKARVDARRGDVEVLHDARQVAESDVDELHVLVPDELHDLFGVAEHPSSSWPEPALRPRESRDGRLLRGCSIVSGTLRDARHVTSR</sequence>
<evidence type="ECO:0000313" key="2">
    <source>
        <dbReference type="Proteomes" id="UP001157017"/>
    </source>
</evidence>
<reference evidence="2" key="1">
    <citation type="journal article" date="2019" name="Int. J. Syst. Evol. Microbiol.">
        <title>The Global Catalogue of Microorganisms (GCM) 10K type strain sequencing project: providing services to taxonomists for standard genome sequencing and annotation.</title>
        <authorList>
            <consortium name="The Broad Institute Genomics Platform"/>
            <consortium name="The Broad Institute Genome Sequencing Center for Infectious Disease"/>
            <person name="Wu L."/>
            <person name="Ma J."/>
        </authorList>
    </citation>
    <scope>NUCLEOTIDE SEQUENCE [LARGE SCALE GENOMIC DNA]</scope>
    <source>
        <strain evidence="2">NBRC 108730</strain>
    </source>
</reference>
<dbReference type="EMBL" id="BSUZ01000001">
    <property type="protein sequence ID" value="GMA88999.1"/>
    <property type="molecule type" value="Genomic_DNA"/>
</dbReference>
<dbReference type="Proteomes" id="UP001157017">
    <property type="component" value="Unassembled WGS sequence"/>
</dbReference>
<accession>A0ABQ6JPE7</accession>
<name>A0ABQ6JPE7_9ACTN</name>
<gene>
    <name evidence="1" type="ORF">GCM10025868_42490</name>
</gene>
<protein>
    <submittedName>
        <fullName evidence="1">Uncharacterized protein</fullName>
    </submittedName>
</protein>
<keyword evidence="2" id="KW-1185">Reference proteome</keyword>
<proteinExistence type="predicted"/>